<comment type="caution">
    <text evidence="2">The sequence shown here is derived from an EMBL/GenBank/DDBJ whole genome shotgun (WGS) entry which is preliminary data.</text>
</comment>
<sequence length="132" mass="14646">MCCGCSWDWLWSIQFFSLWTSAIEADAQCNHADICQLASISANSHGIGNIQTKHEDAVITGYLPTNYCTWDECQTPRHLSGSPQKIATVYMTKSVMFNHFLDFGVALRVCLAYNARLANFGSKEPADISTAD</sequence>
<gene>
    <name evidence="2" type="ORF">CPB83DRAFT_885225</name>
</gene>
<dbReference type="AlphaFoldDB" id="A0A9P6EBC9"/>
<name>A0A9P6EBC9_9AGAR</name>
<accession>A0A9P6EBC9</accession>
<evidence type="ECO:0008006" key="4">
    <source>
        <dbReference type="Google" id="ProtNLM"/>
    </source>
</evidence>
<protein>
    <recommendedName>
        <fullName evidence="4">Secreted protein</fullName>
    </recommendedName>
</protein>
<feature type="signal peptide" evidence="1">
    <location>
        <begin position="1"/>
        <end position="25"/>
    </location>
</feature>
<proteinExistence type="predicted"/>
<evidence type="ECO:0000313" key="3">
    <source>
        <dbReference type="Proteomes" id="UP000807306"/>
    </source>
</evidence>
<evidence type="ECO:0000256" key="1">
    <source>
        <dbReference type="SAM" id="SignalP"/>
    </source>
</evidence>
<evidence type="ECO:0000313" key="2">
    <source>
        <dbReference type="EMBL" id="KAF9525930.1"/>
    </source>
</evidence>
<reference evidence="2" key="1">
    <citation type="submission" date="2020-11" db="EMBL/GenBank/DDBJ databases">
        <authorList>
            <consortium name="DOE Joint Genome Institute"/>
            <person name="Ahrendt S."/>
            <person name="Riley R."/>
            <person name="Andreopoulos W."/>
            <person name="Labutti K."/>
            <person name="Pangilinan J."/>
            <person name="Ruiz-Duenas F.J."/>
            <person name="Barrasa J.M."/>
            <person name="Sanchez-Garcia M."/>
            <person name="Camarero S."/>
            <person name="Miyauchi S."/>
            <person name="Serrano A."/>
            <person name="Linde D."/>
            <person name="Babiker R."/>
            <person name="Drula E."/>
            <person name="Ayuso-Fernandez I."/>
            <person name="Pacheco R."/>
            <person name="Padilla G."/>
            <person name="Ferreira P."/>
            <person name="Barriuso J."/>
            <person name="Kellner H."/>
            <person name="Castanera R."/>
            <person name="Alfaro M."/>
            <person name="Ramirez L."/>
            <person name="Pisabarro A.G."/>
            <person name="Kuo A."/>
            <person name="Tritt A."/>
            <person name="Lipzen A."/>
            <person name="He G."/>
            <person name="Yan M."/>
            <person name="Ng V."/>
            <person name="Cullen D."/>
            <person name="Martin F."/>
            <person name="Rosso M.-N."/>
            <person name="Henrissat B."/>
            <person name="Hibbett D."/>
            <person name="Martinez A.T."/>
            <person name="Grigoriev I.V."/>
        </authorList>
    </citation>
    <scope>NUCLEOTIDE SEQUENCE</scope>
    <source>
        <strain evidence="2">CBS 506.95</strain>
    </source>
</reference>
<organism evidence="2 3">
    <name type="scientific">Crepidotus variabilis</name>
    <dbReference type="NCBI Taxonomy" id="179855"/>
    <lineage>
        <taxon>Eukaryota</taxon>
        <taxon>Fungi</taxon>
        <taxon>Dikarya</taxon>
        <taxon>Basidiomycota</taxon>
        <taxon>Agaricomycotina</taxon>
        <taxon>Agaricomycetes</taxon>
        <taxon>Agaricomycetidae</taxon>
        <taxon>Agaricales</taxon>
        <taxon>Agaricineae</taxon>
        <taxon>Crepidotaceae</taxon>
        <taxon>Crepidotus</taxon>
    </lineage>
</organism>
<keyword evidence="1" id="KW-0732">Signal</keyword>
<dbReference type="EMBL" id="MU157877">
    <property type="protein sequence ID" value="KAF9525930.1"/>
    <property type="molecule type" value="Genomic_DNA"/>
</dbReference>
<dbReference type="Proteomes" id="UP000807306">
    <property type="component" value="Unassembled WGS sequence"/>
</dbReference>
<feature type="chain" id="PRO_5040349686" description="Secreted protein" evidence="1">
    <location>
        <begin position="26"/>
        <end position="132"/>
    </location>
</feature>
<keyword evidence="3" id="KW-1185">Reference proteome</keyword>